<comment type="similarity">
    <text evidence="1 2">Belongs to the CutC family.</text>
</comment>
<dbReference type="RefSeq" id="WP_188798460.1">
    <property type="nucleotide sequence ID" value="NZ_BMIZ01000001.1"/>
</dbReference>
<organism evidence="3 4">
    <name type="scientific">Dyella caseinilytica</name>
    <dbReference type="NCBI Taxonomy" id="1849581"/>
    <lineage>
        <taxon>Bacteria</taxon>
        <taxon>Pseudomonadati</taxon>
        <taxon>Pseudomonadota</taxon>
        <taxon>Gammaproteobacteria</taxon>
        <taxon>Lysobacterales</taxon>
        <taxon>Rhodanobacteraceae</taxon>
        <taxon>Dyella</taxon>
    </lineage>
</organism>
<comment type="subcellular location">
    <subcellularLocation>
        <location evidence="2">Cytoplasm</location>
    </subcellularLocation>
</comment>
<dbReference type="Proteomes" id="UP000663181">
    <property type="component" value="Chromosome"/>
</dbReference>
<evidence type="ECO:0000256" key="2">
    <source>
        <dbReference type="HAMAP-Rule" id="MF_00795"/>
    </source>
</evidence>
<dbReference type="EMBL" id="CP064030">
    <property type="protein sequence ID" value="QRN54964.1"/>
    <property type="molecule type" value="Genomic_DNA"/>
</dbReference>
<protein>
    <recommendedName>
        <fullName evidence="2">PF03932 family protein CutC</fullName>
    </recommendedName>
</protein>
<evidence type="ECO:0000256" key="1">
    <source>
        <dbReference type="ARBA" id="ARBA00007768"/>
    </source>
</evidence>
<name>A0ABX7GWX6_9GAMM</name>
<dbReference type="Gene3D" id="3.20.20.380">
    <property type="entry name" value="Copper homeostasis (CutC) domain"/>
    <property type="match status" value="1"/>
</dbReference>
<dbReference type="Pfam" id="PF03932">
    <property type="entry name" value="CutC"/>
    <property type="match status" value="1"/>
</dbReference>
<dbReference type="PANTHER" id="PTHR12598">
    <property type="entry name" value="COPPER HOMEOSTASIS PROTEIN CUTC"/>
    <property type="match status" value="1"/>
</dbReference>
<sequence length="249" mass="26309">MPHNYLLEIAAGSLASALAAQEGGADRVELCSSLAEGGITPSYGMLAVVRDRVRIPVYVLIRPRGGDFLYDDAEFEIMRRDVETCAQLGFDGVVIGALDADGVVDPRCRELVSAAGKLGVTFHRAMDASSDLSRTLEDVVALGCERVLTSGGFANALAGAAAIASLVEQSAGRIAIMAGAGIRSQNLAEVATLTRAHELHGSARALHRSAMRYLNPALKDLPPDTERTSVDEVRAMKHELAVLALSRKA</sequence>
<reference evidence="3 4" key="1">
    <citation type="submission" date="2020-10" db="EMBL/GenBank/DDBJ databases">
        <title>Phylogeny of dyella-like bacteria.</title>
        <authorList>
            <person name="Fu J."/>
        </authorList>
    </citation>
    <scope>NUCLEOTIDE SEQUENCE [LARGE SCALE GENOMIC DNA]</scope>
    <source>
        <strain evidence="3 4">DHOB09</strain>
    </source>
</reference>
<gene>
    <name evidence="2" type="primary">cutC</name>
    <name evidence="3" type="ORF">ISN74_06355</name>
</gene>
<dbReference type="InterPro" id="IPR005627">
    <property type="entry name" value="CutC-like"/>
</dbReference>
<evidence type="ECO:0000313" key="3">
    <source>
        <dbReference type="EMBL" id="QRN54964.1"/>
    </source>
</evidence>
<proteinExistence type="inferred from homology"/>
<dbReference type="InterPro" id="IPR036822">
    <property type="entry name" value="CutC-like_dom_sf"/>
</dbReference>
<evidence type="ECO:0000313" key="4">
    <source>
        <dbReference type="Proteomes" id="UP000663181"/>
    </source>
</evidence>
<comment type="caution">
    <text evidence="2">Once thought to be involved in copper homeostasis, experiments in E.coli have shown this is not the case.</text>
</comment>
<keyword evidence="2" id="KW-0963">Cytoplasm</keyword>
<accession>A0ABX7GWX6</accession>
<dbReference type="PANTHER" id="PTHR12598:SF0">
    <property type="entry name" value="COPPER HOMEOSTASIS PROTEIN CUTC HOMOLOG"/>
    <property type="match status" value="1"/>
</dbReference>
<keyword evidence="4" id="KW-1185">Reference proteome</keyword>
<dbReference type="SUPFAM" id="SSF110395">
    <property type="entry name" value="CutC-like"/>
    <property type="match status" value="1"/>
</dbReference>
<dbReference type="HAMAP" id="MF_00795">
    <property type="entry name" value="CutC"/>
    <property type="match status" value="1"/>
</dbReference>